<sequence>MDDNSKLNLLVIRREYIFRDIQILFDLSQQVATDPSKVNAFKSRYKRVESIRQEYLNVVHDIHTLMLTINPKEVIDMKTVEAFDTLYYAVEAAADQLMPKPR</sequence>
<protein>
    <submittedName>
        <fullName evidence="1">Uncharacterized protein</fullName>
    </submittedName>
</protein>
<name>A0A1E1VZ85_PECGO</name>
<evidence type="ECO:0000313" key="1">
    <source>
        <dbReference type="EMBL" id="JAT79994.1"/>
    </source>
</evidence>
<gene>
    <name evidence="2" type="ORF">g.11294</name>
    <name evidence="1" type="ORF">g.11296</name>
</gene>
<reference evidence="1" key="1">
    <citation type="submission" date="2015-09" db="EMBL/GenBank/DDBJ databases">
        <title>De novo assembly of Pectinophora gossypiella (Pink Bollworm) gut transcriptome.</title>
        <authorList>
            <person name="Tassone E.E."/>
        </authorList>
    </citation>
    <scope>NUCLEOTIDE SEQUENCE</scope>
</reference>
<dbReference type="AlphaFoldDB" id="A0A1E1VZ85"/>
<organism evidence="1">
    <name type="scientific">Pectinophora gossypiella</name>
    <name type="common">Cotton pink bollworm</name>
    <name type="synonym">Depressaria gossypiella</name>
    <dbReference type="NCBI Taxonomy" id="13191"/>
    <lineage>
        <taxon>Eukaryota</taxon>
        <taxon>Metazoa</taxon>
        <taxon>Ecdysozoa</taxon>
        <taxon>Arthropoda</taxon>
        <taxon>Hexapoda</taxon>
        <taxon>Insecta</taxon>
        <taxon>Pterygota</taxon>
        <taxon>Neoptera</taxon>
        <taxon>Endopterygota</taxon>
        <taxon>Lepidoptera</taxon>
        <taxon>Glossata</taxon>
        <taxon>Ditrysia</taxon>
        <taxon>Gelechioidea</taxon>
        <taxon>Gelechiidae</taxon>
        <taxon>Apatetrinae</taxon>
        <taxon>Pectinophora</taxon>
    </lineage>
</organism>
<dbReference type="EMBL" id="GDQN01011060">
    <property type="protein sequence ID" value="JAT79994.1"/>
    <property type="molecule type" value="Transcribed_RNA"/>
</dbReference>
<feature type="non-terminal residue" evidence="1">
    <location>
        <position position="102"/>
    </location>
</feature>
<evidence type="ECO:0000313" key="2">
    <source>
        <dbReference type="EMBL" id="JAT89136.1"/>
    </source>
</evidence>
<accession>A0A1E1VZ85</accession>
<proteinExistence type="predicted"/>
<dbReference type="EMBL" id="GDQN01001918">
    <property type="protein sequence ID" value="JAT89136.1"/>
    <property type="molecule type" value="Transcribed_RNA"/>
</dbReference>